<accession>A0ABS4QMS9</accession>
<dbReference type="SUPFAM" id="SSF53335">
    <property type="entry name" value="S-adenosyl-L-methionine-dependent methyltransferases"/>
    <property type="match status" value="1"/>
</dbReference>
<dbReference type="PANTHER" id="PTHR43591:SF24">
    <property type="entry name" value="2-METHOXY-6-POLYPRENYL-1,4-BENZOQUINOL METHYLASE, MITOCHONDRIAL"/>
    <property type="match status" value="1"/>
</dbReference>
<sequence length="262" mass="28232">MSTEIGSMPRGGPRASRLNRLFQTERLEYTDRRDVPEALRQQVITALDRGGARLGIHSRSAGLALRLVAGIDQPRILEIGAGHGRVSEQILRRHPGAWLTVTDLDPASVDRIAAGPLGREARVRAEVVDATAIDAPDDSYDLVVFVDGFHHLPPEPAARAIAEATRVGARFLVVDAQRPPTAVLLLGFPLVLLMMVTVAACFAPVRAIHAVVHDAVISLLRSYSRSAFRALGQAADTDISVEFPEGETLFGFLLPVVYGRAG</sequence>
<keyword evidence="4" id="KW-1185">Reference proteome</keyword>
<organism evidence="3 4">
    <name type="scientific">Nocardia goodfellowii</name>
    <dbReference type="NCBI Taxonomy" id="882446"/>
    <lineage>
        <taxon>Bacteria</taxon>
        <taxon>Bacillati</taxon>
        <taxon>Actinomycetota</taxon>
        <taxon>Actinomycetes</taxon>
        <taxon>Mycobacteriales</taxon>
        <taxon>Nocardiaceae</taxon>
        <taxon>Nocardia</taxon>
    </lineage>
</organism>
<dbReference type="GO" id="GO:0008168">
    <property type="term" value="F:methyltransferase activity"/>
    <property type="evidence" value="ECO:0007669"/>
    <property type="project" value="UniProtKB-KW"/>
</dbReference>
<dbReference type="Proteomes" id="UP001519325">
    <property type="component" value="Unassembled WGS sequence"/>
</dbReference>
<keyword evidence="1" id="KW-0472">Membrane</keyword>
<reference evidence="3 4" key="1">
    <citation type="submission" date="2021-03" db="EMBL/GenBank/DDBJ databases">
        <title>Sequencing the genomes of 1000 actinobacteria strains.</title>
        <authorList>
            <person name="Klenk H.-P."/>
        </authorList>
    </citation>
    <scope>NUCLEOTIDE SEQUENCE [LARGE SCALE GENOMIC DNA]</scope>
    <source>
        <strain evidence="3 4">DSM 45516</strain>
    </source>
</reference>
<comment type="caution">
    <text evidence="3">The sequence shown here is derived from an EMBL/GenBank/DDBJ whole genome shotgun (WGS) entry which is preliminary data.</text>
</comment>
<feature type="domain" description="Methyltransferase" evidence="2">
    <location>
        <begin position="76"/>
        <end position="167"/>
    </location>
</feature>
<dbReference type="InterPro" id="IPR041698">
    <property type="entry name" value="Methyltransf_25"/>
</dbReference>
<feature type="transmembrane region" description="Helical" evidence="1">
    <location>
        <begin position="182"/>
        <end position="203"/>
    </location>
</feature>
<keyword evidence="1" id="KW-1133">Transmembrane helix</keyword>
<dbReference type="GO" id="GO:0032259">
    <property type="term" value="P:methylation"/>
    <property type="evidence" value="ECO:0007669"/>
    <property type="project" value="UniProtKB-KW"/>
</dbReference>
<evidence type="ECO:0000313" key="4">
    <source>
        <dbReference type="Proteomes" id="UP001519325"/>
    </source>
</evidence>
<evidence type="ECO:0000256" key="1">
    <source>
        <dbReference type="SAM" id="Phobius"/>
    </source>
</evidence>
<dbReference type="Pfam" id="PF13649">
    <property type="entry name" value="Methyltransf_25"/>
    <property type="match status" value="1"/>
</dbReference>
<proteinExistence type="predicted"/>
<protein>
    <submittedName>
        <fullName evidence="3">SAM-dependent methyltransferase</fullName>
    </submittedName>
</protein>
<name>A0ABS4QMS9_9NOCA</name>
<evidence type="ECO:0000313" key="3">
    <source>
        <dbReference type="EMBL" id="MBP2193011.1"/>
    </source>
</evidence>
<keyword evidence="1" id="KW-0812">Transmembrane</keyword>
<dbReference type="PANTHER" id="PTHR43591">
    <property type="entry name" value="METHYLTRANSFERASE"/>
    <property type="match status" value="1"/>
</dbReference>
<dbReference type="InterPro" id="IPR029063">
    <property type="entry name" value="SAM-dependent_MTases_sf"/>
</dbReference>
<dbReference type="EMBL" id="JAGGMR010000001">
    <property type="protein sequence ID" value="MBP2193011.1"/>
    <property type="molecule type" value="Genomic_DNA"/>
</dbReference>
<dbReference type="CDD" id="cd02440">
    <property type="entry name" value="AdoMet_MTases"/>
    <property type="match status" value="1"/>
</dbReference>
<dbReference type="Gene3D" id="3.40.50.150">
    <property type="entry name" value="Vaccinia Virus protein VP39"/>
    <property type="match status" value="1"/>
</dbReference>
<evidence type="ECO:0000259" key="2">
    <source>
        <dbReference type="Pfam" id="PF13649"/>
    </source>
</evidence>
<gene>
    <name evidence="3" type="ORF">BJ987_005912</name>
</gene>
<keyword evidence="3" id="KW-0808">Transferase</keyword>
<keyword evidence="3" id="KW-0489">Methyltransferase</keyword>